<dbReference type="PANTHER" id="PTHR30353">
    <property type="entry name" value="INNER MEMBRANE PROTEIN DEDA-RELATED"/>
    <property type="match status" value="1"/>
</dbReference>
<proteinExistence type="inferred from homology"/>
<accession>A0A0S2KAT2</accession>
<keyword evidence="10" id="KW-1185">Reference proteome</keyword>
<feature type="domain" description="VTT" evidence="8">
    <location>
        <begin position="16"/>
        <end position="117"/>
    </location>
</feature>
<evidence type="ECO:0000256" key="2">
    <source>
        <dbReference type="ARBA" id="ARBA00010792"/>
    </source>
</evidence>
<organism evidence="9 10">
    <name type="scientific">Pseudohongiella spirulinae</name>
    <dbReference type="NCBI Taxonomy" id="1249552"/>
    <lineage>
        <taxon>Bacteria</taxon>
        <taxon>Pseudomonadati</taxon>
        <taxon>Pseudomonadota</taxon>
        <taxon>Gammaproteobacteria</taxon>
        <taxon>Pseudomonadales</taxon>
        <taxon>Pseudohongiellaceae</taxon>
        <taxon>Pseudohongiella</taxon>
    </lineage>
</organism>
<dbReference type="Pfam" id="PF09335">
    <property type="entry name" value="VTT_dom"/>
    <property type="match status" value="1"/>
</dbReference>
<keyword evidence="5 7" id="KW-1133">Transmembrane helix</keyword>
<evidence type="ECO:0000256" key="6">
    <source>
        <dbReference type="ARBA" id="ARBA00023136"/>
    </source>
</evidence>
<feature type="transmembrane region" description="Helical" evidence="7">
    <location>
        <begin position="67"/>
        <end position="85"/>
    </location>
</feature>
<dbReference type="Proteomes" id="UP000065641">
    <property type="component" value="Chromosome"/>
</dbReference>
<dbReference type="PANTHER" id="PTHR30353:SF0">
    <property type="entry name" value="TRANSMEMBRANE PROTEIN"/>
    <property type="match status" value="1"/>
</dbReference>
<comment type="caution">
    <text evidence="7">Lacks conserved residue(s) required for the propagation of feature annotation.</text>
</comment>
<gene>
    <name evidence="9" type="ORF">PS2015_403</name>
</gene>
<dbReference type="GO" id="GO:0005886">
    <property type="term" value="C:plasma membrane"/>
    <property type="evidence" value="ECO:0007669"/>
    <property type="project" value="UniProtKB-SubCell"/>
</dbReference>
<dbReference type="EMBL" id="CP013189">
    <property type="protein sequence ID" value="ALO45090.1"/>
    <property type="molecule type" value="Genomic_DNA"/>
</dbReference>
<keyword evidence="3 7" id="KW-1003">Cell membrane</keyword>
<evidence type="ECO:0000259" key="8">
    <source>
        <dbReference type="Pfam" id="PF09335"/>
    </source>
</evidence>
<protein>
    <submittedName>
        <fullName evidence="9">DedA-like protein</fullName>
    </submittedName>
</protein>
<evidence type="ECO:0000256" key="5">
    <source>
        <dbReference type="ARBA" id="ARBA00022989"/>
    </source>
</evidence>
<dbReference type="AlphaFoldDB" id="A0A0S2KAT2"/>
<keyword evidence="6 7" id="KW-0472">Membrane</keyword>
<evidence type="ECO:0000256" key="3">
    <source>
        <dbReference type="ARBA" id="ARBA00022475"/>
    </source>
</evidence>
<evidence type="ECO:0000313" key="10">
    <source>
        <dbReference type="Proteomes" id="UP000065641"/>
    </source>
</evidence>
<dbReference type="STRING" id="1249552.PS2015_403"/>
<dbReference type="InterPro" id="IPR032816">
    <property type="entry name" value="VTT_dom"/>
</dbReference>
<reference evidence="9 10" key="1">
    <citation type="submission" date="2015-11" db="EMBL/GenBank/DDBJ databases">
        <authorList>
            <person name="Zhang Y."/>
            <person name="Guo Z."/>
        </authorList>
    </citation>
    <scope>NUCLEOTIDE SEQUENCE [LARGE SCALE GENOMIC DNA]</scope>
    <source>
        <strain evidence="9 10">KCTC 32221</strain>
    </source>
</reference>
<sequence length="126" mass="13364">MIVGATLLGTESATLAQITPLAFAGAVAGDHVGYWLGWRVGPRFHHTAFAARYQTSISKAENMIRRFGGMAIFVGRFIPAIRSVVPGMLGVAGFRPGLYSLLDLLACLLWSLALAAILAGSVQLFS</sequence>
<dbReference type="KEGG" id="pspi:PS2015_403"/>
<evidence type="ECO:0000256" key="7">
    <source>
        <dbReference type="RuleBase" id="RU367016"/>
    </source>
</evidence>
<dbReference type="RefSeq" id="WP_169792258.1">
    <property type="nucleotide sequence ID" value="NZ_CP013189.1"/>
</dbReference>
<evidence type="ECO:0000313" key="9">
    <source>
        <dbReference type="EMBL" id="ALO45090.1"/>
    </source>
</evidence>
<evidence type="ECO:0000256" key="1">
    <source>
        <dbReference type="ARBA" id="ARBA00004651"/>
    </source>
</evidence>
<keyword evidence="4 7" id="KW-0812">Transmembrane</keyword>
<feature type="transmembrane region" description="Helical" evidence="7">
    <location>
        <begin position="97"/>
        <end position="120"/>
    </location>
</feature>
<name>A0A0S2KAT2_9GAMM</name>
<evidence type="ECO:0000256" key="4">
    <source>
        <dbReference type="ARBA" id="ARBA00022692"/>
    </source>
</evidence>
<dbReference type="InterPro" id="IPR032818">
    <property type="entry name" value="DedA-like"/>
</dbReference>
<comment type="similarity">
    <text evidence="2 7">Belongs to the DedA family.</text>
</comment>
<comment type="subcellular location">
    <subcellularLocation>
        <location evidence="1 7">Cell membrane</location>
        <topology evidence="1 7">Multi-pass membrane protein</topology>
    </subcellularLocation>
</comment>